<keyword evidence="6 14" id="KW-0812">Transmembrane</keyword>
<evidence type="ECO:0000256" key="15">
    <source>
        <dbReference type="RuleBase" id="RU003357"/>
    </source>
</evidence>
<keyword evidence="5" id="KW-0410">Iron transport</keyword>
<evidence type="ECO:0000256" key="2">
    <source>
        <dbReference type="ARBA" id="ARBA00009810"/>
    </source>
</evidence>
<comment type="caution">
    <text evidence="19">The sequence shown here is derived from an EMBL/GenBank/DDBJ whole genome shotgun (WGS) entry which is preliminary data.</text>
</comment>
<evidence type="ECO:0000313" key="19">
    <source>
        <dbReference type="EMBL" id="MDZ5457166.1"/>
    </source>
</evidence>
<dbReference type="Pfam" id="PF07715">
    <property type="entry name" value="Plug"/>
    <property type="match status" value="1"/>
</dbReference>
<dbReference type="InterPro" id="IPR037066">
    <property type="entry name" value="Plug_dom_sf"/>
</dbReference>
<dbReference type="RefSeq" id="WP_322465556.1">
    <property type="nucleotide sequence ID" value="NZ_JAXOJX010000015.1"/>
</dbReference>
<name>A0ABU5IDI3_9BURK</name>
<evidence type="ECO:0000256" key="11">
    <source>
        <dbReference type="ARBA" id="ARBA00023136"/>
    </source>
</evidence>
<dbReference type="InterPro" id="IPR039426">
    <property type="entry name" value="TonB-dep_rcpt-like"/>
</dbReference>
<evidence type="ECO:0000256" key="16">
    <source>
        <dbReference type="SAM" id="SignalP"/>
    </source>
</evidence>
<dbReference type="Gene3D" id="2.40.170.20">
    <property type="entry name" value="TonB-dependent receptor, beta-barrel domain"/>
    <property type="match status" value="1"/>
</dbReference>
<evidence type="ECO:0000256" key="13">
    <source>
        <dbReference type="ARBA" id="ARBA00023237"/>
    </source>
</evidence>
<evidence type="ECO:0000256" key="8">
    <source>
        <dbReference type="ARBA" id="ARBA00023004"/>
    </source>
</evidence>
<feature type="domain" description="TonB-dependent receptor plug" evidence="18">
    <location>
        <begin position="45"/>
        <end position="155"/>
    </location>
</feature>
<evidence type="ECO:0000259" key="18">
    <source>
        <dbReference type="Pfam" id="PF07715"/>
    </source>
</evidence>
<keyword evidence="11 14" id="KW-0472">Membrane</keyword>
<dbReference type="EMBL" id="JAXOJX010000015">
    <property type="protein sequence ID" value="MDZ5457166.1"/>
    <property type="molecule type" value="Genomic_DNA"/>
</dbReference>
<keyword evidence="9" id="KW-0406">Ion transport</keyword>
<feature type="signal peptide" evidence="16">
    <location>
        <begin position="1"/>
        <end position="19"/>
    </location>
</feature>
<evidence type="ECO:0000256" key="5">
    <source>
        <dbReference type="ARBA" id="ARBA00022496"/>
    </source>
</evidence>
<gene>
    <name evidence="19" type="ORF">SM757_11345</name>
</gene>
<feature type="domain" description="TonB-dependent receptor-like beta-barrel" evidence="17">
    <location>
        <begin position="228"/>
        <end position="701"/>
    </location>
</feature>
<dbReference type="PANTHER" id="PTHR32552">
    <property type="entry name" value="FERRICHROME IRON RECEPTOR-RELATED"/>
    <property type="match status" value="1"/>
</dbReference>
<keyword evidence="20" id="KW-1185">Reference proteome</keyword>
<comment type="similarity">
    <text evidence="2 14 15">Belongs to the TonB-dependent receptor family.</text>
</comment>
<dbReference type="PROSITE" id="PS52016">
    <property type="entry name" value="TONB_DEPENDENT_REC_3"/>
    <property type="match status" value="1"/>
</dbReference>
<evidence type="ECO:0000256" key="1">
    <source>
        <dbReference type="ARBA" id="ARBA00004571"/>
    </source>
</evidence>
<protein>
    <submittedName>
        <fullName evidence="19">TonB-dependent receptor</fullName>
    </submittedName>
</protein>
<proteinExistence type="inferred from homology"/>
<sequence>MRPLALAYAGALLSMAASAQQAADAAQGEAAQVVVTGSVRERVAAEVPYAIGVVTREELRAAGPMINLSEALARVPGLVVNNRNNYAQDLQISSRGFGSRATFGVRGLRLYSDGIPATMPDGQGQVSHFDLAGASRIEVLRGPFSVLYGNSSGGVIALFSSPVRERQGEVGLDVGSDGLRQLRASVETPLGEGFDLRVSGSTMEFDGYRPQMEAKRHTANVRLGWQGASDRVVVQAGYFNQPAQDPLGLKREEFAANPYGTTSDTVPGRTGVQPLPASYDTRKNAEQSQVGASWKHSFGDDSVVRETQLAAYTGRRSVTQWQSIPPSTQRSSTRQSGGVVDFDREYHGMDARVRWNFGDVDLLTGASYETQGDDRRGYENFLGDPANPTALGVTGLQRRDERNRATTHDAYAQLDWQINPALTASAGVRSGRVTLTTSDRYPVQAGCAANPNSGTLNCDDSGDLAFNYTNPVLGLRWQALPSLQLHASAARGFESPTLTELAYRRSGEGAGFNTALKPQTSRQFEIGAKWRANPWSVDATLFRADVDDEIGVDSNRGGRATYQNVGRTRRQGAELSASFQPAAAWRAQLGLTYLDAAYRDAFTTCTTVLPCNPVTGQNTAQVAAGNRIAGTQRTSAFGEVAWRDAALGEWALEARALGRTAVNDLNSDFADGYVITSLRWIKSWPLGGGRKVELLARVDNLADKVYAGSVIVNEGNARYFETGAPRSFLLGVRVYGGF</sequence>
<evidence type="ECO:0000256" key="3">
    <source>
        <dbReference type="ARBA" id="ARBA00022448"/>
    </source>
</evidence>
<dbReference type="InterPro" id="IPR000531">
    <property type="entry name" value="Beta-barrel_TonB"/>
</dbReference>
<dbReference type="CDD" id="cd01347">
    <property type="entry name" value="ligand_gated_channel"/>
    <property type="match status" value="1"/>
</dbReference>
<keyword evidence="8" id="KW-0408">Iron</keyword>
<keyword evidence="10 15" id="KW-0798">TonB box</keyword>
<evidence type="ECO:0000313" key="20">
    <source>
        <dbReference type="Proteomes" id="UP001293718"/>
    </source>
</evidence>
<dbReference type="PANTHER" id="PTHR32552:SF89">
    <property type="entry name" value="CATECHOLATE SIDEROPHORE RECEPTOR FIU"/>
    <property type="match status" value="1"/>
</dbReference>
<keyword evidence="3 14" id="KW-0813">Transport</keyword>
<organism evidence="19 20">
    <name type="scientific">Azohydromonas lata</name>
    <dbReference type="NCBI Taxonomy" id="45677"/>
    <lineage>
        <taxon>Bacteria</taxon>
        <taxon>Pseudomonadati</taxon>
        <taxon>Pseudomonadota</taxon>
        <taxon>Betaproteobacteria</taxon>
        <taxon>Burkholderiales</taxon>
        <taxon>Sphaerotilaceae</taxon>
        <taxon>Azohydromonas</taxon>
    </lineage>
</organism>
<feature type="chain" id="PRO_5046433532" evidence="16">
    <location>
        <begin position="20"/>
        <end position="738"/>
    </location>
</feature>
<dbReference type="SUPFAM" id="SSF56935">
    <property type="entry name" value="Porins"/>
    <property type="match status" value="1"/>
</dbReference>
<comment type="subcellular location">
    <subcellularLocation>
        <location evidence="1 14">Cell outer membrane</location>
        <topology evidence="1 14">Multi-pass membrane protein</topology>
    </subcellularLocation>
</comment>
<evidence type="ECO:0000256" key="7">
    <source>
        <dbReference type="ARBA" id="ARBA00022729"/>
    </source>
</evidence>
<evidence type="ECO:0000259" key="17">
    <source>
        <dbReference type="Pfam" id="PF00593"/>
    </source>
</evidence>
<keyword evidence="4 14" id="KW-1134">Transmembrane beta strand</keyword>
<evidence type="ECO:0000256" key="4">
    <source>
        <dbReference type="ARBA" id="ARBA00022452"/>
    </source>
</evidence>
<evidence type="ECO:0000256" key="6">
    <source>
        <dbReference type="ARBA" id="ARBA00022692"/>
    </source>
</evidence>
<dbReference type="Pfam" id="PF00593">
    <property type="entry name" value="TonB_dep_Rec_b-barrel"/>
    <property type="match status" value="1"/>
</dbReference>
<accession>A0ABU5IDI3</accession>
<reference evidence="19 20" key="1">
    <citation type="submission" date="2023-11" db="EMBL/GenBank/DDBJ databases">
        <title>Draft genome of Azohydromonas lata strain H1 (DSM1123), a polyhydroxyalkanoate producer.</title>
        <authorList>
            <person name="Traversa D."/>
            <person name="D'Addabbo P."/>
            <person name="Pazzani C."/>
            <person name="Manzari C."/>
            <person name="Chiara M."/>
            <person name="Scrascia M."/>
        </authorList>
    </citation>
    <scope>NUCLEOTIDE SEQUENCE [LARGE SCALE GENOMIC DNA]</scope>
    <source>
        <strain evidence="19 20">H1</strain>
    </source>
</reference>
<dbReference type="InterPro" id="IPR036942">
    <property type="entry name" value="Beta-barrel_TonB_sf"/>
</dbReference>
<dbReference type="Gene3D" id="2.170.130.10">
    <property type="entry name" value="TonB-dependent receptor, plug domain"/>
    <property type="match status" value="1"/>
</dbReference>
<evidence type="ECO:0000256" key="9">
    <source>
        <dbReference type="ARBA" id="ARBA00023065"/>
    </source>
</evidence>
<keyword evidence="12 19" id="KW-0675">Receptor</keyword>
<dbReference type="InterPro" id="IPR012910">
    <property type="entry name" value="Plug_dom"/>
</dbReference>
<dbReference type="Proteomes" id="UP001293718">
    <property type="component" value="Unassembled WGS sequence"/>
</dbReference>
<keyword evidence="7 16" id="KW-0732">Signal</keyword>
<evidence type="ECO:0000256" key="12">
    <source>
        <dbReference type="ARBA" id="ARBA00023170"/>
    </source>
</evidence>
<evidence type="ECO:0000256" key="10">
    <source>
        <dbReference type="ARBA" id="ARBA00023077"/>
    </source>
</evidence>
<keyword evidence="13 14" id="KW-0998">Cell outer membrane</keyword>
<evidence type="ECO:0000256" key="14">
    <source>
        <dbReference type="PROSITE-ProRule" id="PRU01360"/>
    </source>
</evidence>